<dbReference type="GeneID" id="5892566"/>
<feature type="region of interest" description="Disordered" evidence="1">
    <location>
        <begin position="197"/>
        <end position="230"/>
    </location>
</feature>
<organism evidence="2 3">
    <name type="scientific">Monosiga brevicollis</name>
    <name type="common">Choanoflagellate</name>
    <dbReference type="NCBI Taxonomy" id="81824"/>
    <lineage>
        <taxon>Eukaryota</taxon>
        <taxon>Choanoflagellata</taxon>
        <taxon>Craspedida</taxon>
        <taxon>Salpingoecidae</taxon>
        <taxon>Monosiga</taxon>
    </lineage>
</organism>
<feature type="region of interest" description="Disordered" evidence="1">
    <location>
        <begin position="123"/>
        <end position="145"/>
    </location>
</feature>
<name>A9V417_MONBE</name>
<evidence type="ECO:0000313" key="2">
    <source>
        <dbReference type="EMBL" id="EDQ87904.1"/>
    </source>
</evidence>
<keyword evidence="3" id="KW-1185">Reference proteome</keyword>
<accession>A9V417</accession>
<dbReference type="KEGG" id="mbr:MONBRDRAFT_33164"/>
<feature type="compositionally biased region" description="Basic residues" evidence="1">
    <location>
        <begin position="205"/>
        <end position="217"/>
    </location>
</feature>
<reference evidence="2 3" key="1">
    <citation type="journal article" date="2008" name="Nature">
        <title>The genome of the choanoflagellate Monosiga brevicollis and the origin of metazoans.</title>
        <authorList>
            <consortium name="JGI Sequencing"/>
            <person name="King N."/>
            <person name="Westbrook M.J."/>
            <person name="Young S.L."/>
            <person name="Kuo A."/>
            <person name="Abedin M."/>
            <person name="Chapman J."/>
            <person name="Fairclough S."/>
            <person name="Hellsten U."/>
            <person name="Isogai Y."/>
            <person name="Letunic I."/>
            <person name="Marr M."/>
            <person name="Pincus D."/>
            <person name="Putnam N."/>
            <person name="Rokas A."/>
            <person name="Wright K.J."/>
            <person name="Zuzow R."/>
            <person name="Dirks W."/>
            <person name="Good M."/>
            <person name="Goodstein D."/>
            <person name="Lemons D."/>
            <person name="Li W."/>
            <person name="Lyons J.B."/>
            <person name="Morris A."/>
            <person name="Nichols S."/>
            <person name="Richter D.J."/>
            <person name="Salamov A."/>
            <person name="Bork P."/>
            <person name="Lim W.A."/>
            <person name="Manning G."/>
            <person name="Miller W.T."/>
            <person name="McGinnis W."/>
            <person name="Shapiro H."/>
            <person name="Tjian R."/>
            <person name="Grigoriev I.V."/>
            <person name="Rokhsar D."/>
        </authorList>
    </citation>
    <scope>NUCLEOTIDE SEQUENCE [LARGE SCALE GENOMIC DNA]</scope>
    <source>
        <strain evidence="3">MX1 / ATCC 50154</strain>
    </source>
</reference>
<dbReference type="AlphaFoldDB" id="A9V417"/>
<dbReference type="EMBL" id="CH991557">
    <property type="protein sequence ID" value="EDQ87904.1"/>
    <property type="molecule type" value="Genomic_DNA"/>
</dbReference>
<evidence type="ECO:0000256" key="1">
    <source>
        <dbReference type="SAM" id="MobiDB-lite"/>
    </source>
</evidence>
<gene>
    <name evidence="2" type="ORF">MONBRDRAFT_33164</name>
</gene>
<dbReference type="RefSeq" id="XP_001747437.1">
    <property type="nucleotide sequence ID" value="XM_001747385.1"/>
</dbReference>
<evidence type="ECO:0000313" key="3">
    <source>
        <dbReference type="Proteomes" id="UP000001357"/>
    </source>
</evidence>
<protein>
    <submittedName>
        <fullName evidence="2">Uncharacterized protein</fullName>
    </submittedName>
</protein>
<dbReference type="InParanoid" id="A9V417"/>
<sequence length="304" mass="33484">MAEHTECFGLLPADWEALQTSSLRNIAEFQELLDVLQHAALGQPDHWLARRPLIIDGNYHAAGEDQTLNRLWLRLAKMLLEISRTTRVEEQVHQLHLAKLWYIHAIDAFVKAEQALAERIKRRQRSIDGRTSPSSPGSKPPVLPAIGSQKLQASPLDIPAPPSPHLNEKPLTSQVVPQIGASTQRAGILTATVASPLDDTQRVGSRAKRHGPIRSHAQRSTAFKSNEAEAPVPLQKAHESLDASALLRSISDLPVATIAAQQELRQLRQRQPGPLTEAARSEKLTDNTIEGLLRQQASSGFSLR</sequence>
<proteinExistence type="predicted"/>
<dbReference type="Proteomes" id="UP000001357">
    <property type="component" value="Unassembled WGS sequence"/>
</dbReference>